<feature type="region of interest" description="Disordered" evidence="1">
    <location>
        <begin position="1"/>
        <end position="25"/>
    </location>
</feature>
<name>A0A9D1UA65_9BACT</name>
<protein>
    <submittedName>
        <fullName evidence="2">Uncharacterized protein</fullName>
    </submittedName>
</protein>
<gene>
    <name evidence="2" type="ORF">H9874_11760</name>
</gene>
<dbReference type="Proteomes" id="UP000824264">
    <property type="component" value="Unassembled WGS sequence"/>
</dbReference>
<feature type="region of interest" description="Disordered" evidence="1">
    <location>
        <begin position="243"/>
        <end position="265"/>
    </location>
</feature>
<proteinExistence type="predicted"/>
<accession>A0A9D1UA65</accession>
<evidence type="ECO:0000256" key="1">
    <source>
        <dbReference type="SAM" id="MobiDB-lite"/>
    </source>
</evidence>
<reference evidence="2" key="2">
    <citation type="submission" date="2021-04" db="EMBL/GenBank/DDBJ databases">
        <authorList>
            <person name="Gilroy R."/>
        </authorList>
    </citation>
    <scope>NUCLEOTIDE SEQUENCE</scope>
    <source>
        <strain evidence="2">ChiSxjej5B17-1746</strain>
    </source>
</reference>
<evidence type="ECO:0000313" key="2">
    <source>
        <dbReference type="EMBL" id="HIW79798.1"/>
    </source>
</evidence>
<organism evidence="2 3">
    <name type="scientific">Candidatus Bilophila faecipullorum</name>
    <dbReference type="NCBI Taxonomy" id="2838482"/>
    <lineage>
        <taxon>Bacteria</taxon>
        <taxon>Pseudomonadati</taxon>
        <taxon>Thermodesulfobacteriota</taxon>
        <taxon>Desulfovibrionia</taxon>
        <taxon>Desulfovibrionales</taxon>
        <taxon>Desulfovibrionaceae</taxon>
        <taxon>Bilophila</taxon>
    </lineage>
</organism>
<evidence type="ECO:0000313" key="3">
    <source>
        <dbReference type="Proteomes" id="UP000824264"/>
    </source>
</evidence>
<reference evidence="2" key="1">
    <citation type="journal article" date="2021" name="PeerJ">
        <title>Extensive microbial diversity within the chicken gut microbiome revealed by metagenomics and culture.</title>
        <authorList>
            <person name="Gilroy R."/>
            <person name="Ravi A."/>
            <person name="Getino M."/>
            <person name="Pursley I."/>
            <person name="Horton D.L."/>
            <person name="Alikhan N.F."/>
            <person name="Baker D."/>
            <person name="Gharbi K."/>
            <person name="Hall N."/>
            <person name="Watson M."/>
            <person name="Adriaenssens E.M."/>
            <person name="Foster-Nyarko E."/>
            <person name="Jarju S."/>
            <person name="Secka A."/>
            <person name="Antonio M."/>
            <person name="Oren A."/>
            <person name="Chaudhuri R.R."/>
            <person name="La Ragione R."/>
            <person name="Hildebrand F."/>
            <person name="Pallen M.J."/>
        </authorList>
    </citation>
    <scope>NUCLEOTIDE SEQUENCE</scope>
    <source>
        <strain evidence="2">ChiSxjej5B17-1746</strain>
    </source>
</reference>
<dbReference type="EMBL" id="DXGI01000441">
    <property type="protein sequence ID" value="HIW79798.1"/>
    <property type="molecule type" value="Genomic_DNA"/>
</dbReference>
<sequence>MARADVESPDAGALPPTETLERRNKETLLLGASRQLERALEPCGEALPGALEHVEGLVADTPSPQPDKMQALIESARSACAAAVNGSGTEHPVTEALQDVNNTGRNDNVGDDIAPEYGEGVVASAEGETQEIIVPDEVLRELESLQSGNTGLPDDATKEDMQDARARLEELLNLVPDTPAASQPVRRALMEKLLQMDLAISSRTRLNAALTALANAASRPLEERALQLNAGLRGILLQFREQAEASDQSSSPARPEATEASNILEQRGYISPRDARVLEDALGRAVEEGLAEFARGSDVLSGLKREDLHGLGKLCLDAGLDVMEMGRTLADCLRNIPGGEAARPALLKAALEGMAEGPDASRLQYVDMLFQGAYPERSDAALLLKRAVVSPKNREGVDYQHELVQSLHVIQHDILEAGRVSGEWGVGHGRTGAIGRAAGSSSARSFLLTPELVMALNDHGKVAIPDLNYHIAHVALLQAAAESYGLLNVGGMTNAVPDAKNPDGPGTTNAEPAPLKLDRFGDWCRSLGLDAETVSYASGVAAHLENPETEGETTARLLEAGERFNKGLKGASTLDSVGRLVMDTAFMSALSGNDRHLRAMFRTSPAFLAREVLDKHIINLTGLIDANERLDAEGTGLDLDYDKVDAAMREQVEKLKASHTGGLDGGEVQRTLQEALRARAETLHGLRRRRATFINSAETLQKFAKITGESLELRAKNVERRAALEKASAKKALLKFTWPHQRREREAVCRDVAKLAEVLQRIGADNPDVAMNDERHALVAERDRLLAGLADVDPRTMRHTAKTGSGVPEPEAFIETVLPVLLPRAKAVLYFADGQAEADQKAIRQDMATLEKHQLAIFSIAGQAEKVFGSNIIRRLETTVVAALLKTFVDGGADIASFNVQESDTLKAIKAQLKTWGLDADEGIMAGLVPMVLGNMTTGKGRIHMARLGQERRHVGLALAGKAARGEKAKALREDGKNRFAARRAASRIASGGERLREAFRVEGVRGLLAGISRPGQGFVYDKTRGLTLDSGSLFSPFGSNLIAKLDLSHPLTGKLEALHGDSLAVSNLGDGAYQVLLKGHSAINMAAALNIPLAAGFNVKVGAGGGGEGSQGVALRFSGAEDCGAFLKAFMNPESGLANPADKGDQARARELWLKADQIRFVNGREVSANAVLAASHALFSQKLIAAKSLALTGTVSLAFSGAVRQTLEENTQGETAIFECSGSVRFGLGLGLSMKDGRKATMSNINPLSGSVGTEFEALQRFRVSTGPKGLMPDTCMELECGRGEHLALRRLGVLLPEDARARILEEPELNDKLQRILQKAPPTARLVAHYDLKPDVLEELRSRFIEARRAGEGEGKAILADIHTRLKDRESYELSRISVRTSKPSPISRSYSPGMGHMQLVRSNTMRNMDAVNIELRPATV</sequence>
<comment type="caution">
    <text evidence="2">The sequence shown here is derived from an EMBL/GenBank/DDBJ whole genome shotgun (WGS) entry which is preliminary data.</text>
</comment>